<feature type="transmembrane region" description="Helical" evidence="7">
    <location>
        <begin position="284"/>
        <end position="303"/>
    </location>
</feature>
<feature type="transmembrane region" description="Helical" evidence="7">
    <location>
        <begin position="206"/>
        <end position="224"/>
    </location>
</feature>
<feature type="transmembrane region" description="Helical" evidence="7">
    <location>
        <begin position="168"/>
        <end position="185"/>
    </location>
</feature>
<dbReference type="PANTHER" id="PTHR30250">
    <property type="entry name" value="PST FAMILY PREDICTED COLANIC ACID TRANSPORTER"/>
    <property type="match status" value="1"/>
</dbReference>
<gene>
    <name evidence="8" type="ORF">Q2T42_16595</name>
</gene>
<dbReference type="AlphaFoldDB" id="A0AA97AMQ6"/>
<sequence length="473" mass="52558">MKTVSLLRGGLWITYATFVTRIFVFLSNLVLARLLQPSDFGVIGIAYVFWSFFTLFTQDTAGAFIIYKGVDNPKYVNTTYTISLGVGLGLGLLMAISSPWVASFFNEPALVGILIVFAFNLLLSSATYVYSGVMTRRMQYQALANISLANSITRLLCTTGAALLGLGYWSFVIGDTISWIVNALLTRYYSRHRFRLQIDPEIRSEVLTFCFGSVGASLGFYLSFNADNFTVGKVLGNASLGYYNLAYQLSMTLSGISSALLNQLGMPVFAQLPIDKQENALFKVVEQIAFLTAPIYALIFLILDPSVVTLIFGSQWIPICTVLPGLLFYAYFRVVNSPLYSMLVAKGRPDLNARVSLQIAPLAVLSFIAGAYQGGIIGVSIAVAAVLGILWTLYYWWIACKHLHWSMSRFLRPCFIPILLSIPGLAISFHLPFIVKPFTFLFAYLVCIRVVAPQQIVQYQALIHKLYDRLFHS</sequence>
<feature type="transmembrane region" description="Helical" evidence="7">
    <location>
        <begin position="79"/>
        <end position="102"/>
    </location>
</feature>
<feature type="transmembrane region" description="Helical" evidence="7">
    <location>
        <begin position="353"/>
        <end position="370"/>
    </location>
</feature>
<feature type="transmembrane region" description="Helical" evidence="7">
    <location>
        <begin position="410"/>
        <end position="427"/>
    </location>
</feature>
<dbReference type="PANTHER" id="PTHR30250:SF10">
    <property type="entry name" value="LIPOPOLYSACCHARIDE BIOSYNTHESIS PROTEIN WZXC"/>
    <property type="match status" value="1"/>
</dbReference>
<dbReference type="InterPro" id="IPR050833">
    <property type="entry name" value="Poly_Biosynth_Transport"/>
</dbReference>
<evidence type="ECO:0000256" key="7">
    <source>
        <dbReference type="SAM" id="Phobius"/>
    </source>
</evidence>
<evidence type="ECO:0000256" key="4">
    <source>
        <dbReference type="ARBA" id="ARBA00022692"/>
    </source>
</evidence>
<feature type="transmembrane region" description="Helical" evidence="7">
    <location>
        <begin position="12"/>
        <end position="35"/>
    </location>
</feature>
<accession>A0AA97AMQ6</accession>
<proteinExistence type="inferred from homology"/>
<feature type="transmembrane region" description="Helical" evidence="7">
    <location>
        <begin position="376"/>
        <end position="398"/>
    </location>
</feature>
<keyword evidence="4 7" id="KW-0812">Transmembrane</keyword>
<feature type="transmembrane region" description="Helical" evidence="7">
    <location>
        <begin position="433"/>
        <end position="452"/>
    </location>
</feature>
<protein>
    <submittedName>
        <fullName evidence="8">Oligosaccharide flippase family protein</fullName>
    </submittedName>
</protein>
<keyword evidence="3" id="KW-1003">Cell membrane</keyword>
<comment type="subcellular location">
    <subcellularLocation>
        <location evidence="1">Cell membrane</location>
        <topology evidence="1">Multi-pass membrane protein</topology>
    </subcellularLocation>
</comment>
<reference evidence="8" key="1">
    <citation type="journal article" date="2023" name="Plants (Basel)">
        <title>Genomic Analysis of Leptolyngbya boryana CZ1 Reveals Efficient Carbon Fixation Modules.</title>
        <authorList>
            <person name="Bai X."/>
            <person name="Wang H."/>
            <person name="Cheng W."/>
            <person name="Wang J."/>
            <person name="Ma M."/>
            <person name="Hu H."/>
            <person name="Song Z."/>
            <person name="Ma H."/>
            <person name="Fan Y."/>
            <person name="Du C."/>
            <person name="Xu J."/>
        </authorList>
    </citation>
    <scope>NUCLEOTIDE SEQUENCE</scope>
    <source>
        <strain evidence="8">CZ1</strain>
    </source>
</reference>
<evidence type="ECO:0000313" key="8">
    <source>
        <dbReference type="EMBL" id="WNZ43464.1"/>
    </source>
</evidence>
<evidence type="ECO:0000256" key="6">
    <source>
        <dbReference type="ARBA" id="ARBA00023136"/>
    </source>
</evidence>
<evidence type="ECO:0000256" key="3">
    <source>
        <dbReference type="ARBA" id="ARBA00022475"/>
    </source>
</evidence>
<evidence type="ECO:0000256" key="1">
    <source>
        <dbReference type="ARBA" id="ARBA00004651"/>
    </source>
</evidence>
<evidence type="ECO:0000256" key="2">
    <source>
        <dbReference type="ARBA" id="ARBA00007430"/>
    </source>
</evidence>
<comment type="similarity">
    <text evidence="2">Belongs to the polysaccharide synthase family.</text>
</comment>
<feature type="transmembrane region" description="Helical" evidence="7">
    <location>
        <begin position="315"/>
        <end position="332"/>
    </location>
</feature>
<feature type="transmembrane region" description="Helical" evidence="7">
    <location>
        <begin position="108"/>
        <end position="130"/>
    </location>
</feature>
<name>A0AA97AMQ6_LEPBY</name>
<dbReference type="RefSeq" id="WP_287455584.1">
    <property type="nucleotide sequence ID" value="NZ_CP130144.1"/>
</dbReference>
<organism evidence="8">
    <name type="scientific">Leptolyngbya boryana CZ1</name>
    <dbReference type="NCBI Taxonomy" id="3060204"/>
    <lineage>
        <taxon>Bacteria</taxon>
        <taxon>Bacillati</taxon>
        <taxon>Cyanobacteriota</taxon>
        <taxon>Cyanophyceae</taxon>
        <taxon>Leptolyngbyales</taxon>
        <taxon>Leptolyngbyaceae</taxon>
        <taxon>Leptolyngbya group</taxon>
        <taxon>Leptolyngbya</taxon>
    </lineage>
</organism>
<evidence type="ECO:0000256" key="5">
    <source>
        <dbReference type="ARBA" id="ARBA00022989"/>
    </source>
</evidence>
<dbReference type="GO" id="GO:0005886">
    <property type="term" value="C:plasma membrane"/>
    <property type="evidence" value="ECO:0007669"/>
    <property type="project" value="UniProtKB-SubCell"/>
</dbReference>
<feature type="transmembrane region" description="Helical" evidence="7">
    <location>
        <begin position="47"/>
        <end position="67"/>
    </location>
</feature>
<dbReference type="Pfam" id="PF13440">
    <property type="entry name" value="Polysacc_synt_3"/>
    <property type="match status" value="1"/>
</dbReference>
<keyword evidence="5 7" id="KW-1133">Transmembrane helix</keyword>
<feature type="transmembrane region" description="Helical" evidence="7">
    <location>
        <begin position="244"/>
        <end position="264"/>
    </location>
</feature>
<dbReference type="EMBL" id="CP130144">
    <property type="protein sequence ID" value="WNZ43464.1"/>
    <property type="molecule type" value="Genomic_DNA"/>
</dbReference>
<reference evidence="8" key="2">
    <citation type="submission" date="2023-07" db="EMBL/GenBank/DDBJ databases">
        <authorList>
            <person name="Bai X.-H."/>
            <person name="Wang H.-H."/>
            <person name="Wang J."/>
            <person name="Ma M.-Y."/>
            <person name="Hu H.-H."/>
            <person name="Song Z.-L."/>
            <person name="Ma H.-G."/>
            <person name="Fan Y."/>
            <person name="Du C.-Y."/>
            <person name="Xu J.-C."/>
        </authorList>
    </citation>
    <scope>NUCLEOTIDE SEQUENCE</scope>
    <source>
        <strain evidence="8">CZ1</strain>
    </source>
</reference>
<keyword evidence="6 7" id="KW-0472">Membrane</keyword>